<evidence type="ECO:0000256" key="3">
    <source>
        <dbReference type="ARBA" id="ARBA00022833"/>
    </source>
</evidence>
<dbReference type="PANTHER" id="PTHR33337:SF36">
    <property type="entry name" value="DUF636 DOMAIN PROTEIN (AFU_ORTHOLOGUE AFUA_3G01340)"/>
    <property type="match status" value="1"/>
</dbReference>
<sequence length="166" mass="18469">MSAKSYTGTCLCNAVTYRIDLPDSTTPKVLIAILQSPSSHQSFTDLQLVILCHCVNCKRYTGSGFSANIAVPKTSLHWTKGQPKLYIDRSEHGAAVPRMFCGDCGTPFTSEPSGQDKVIIIKTGTLDDPYRDECGELAMEIWCVRKDKWVEQMKDEKITRLDKSMG</sequence>
<gene>
    <name evidence="6" type="ORF">IFM46972_07089</name>
</gene>
<comment type="caution">
    <text evidence="6">The sequence shown here is derived from an EMBL/GenBank/DDBJ whole genome shotgun (WGS) entry which is preliminary data.</text>
</comment>
<dbReference type="Gene3D" id="3.90.1590.10">
    <property type="entry name" value="glutathione-dependent formaldehyde- activating enzyme (gfa)"/>
    <property type="match status" value="1"/>
</dbReference>
<dbReference type="AlphaFoldDB" id="A0A8H3P2Q3"/>
<dbReference type="SUPFAM" id="SSF51316">
    <property type="entry name" value="Mss4-like"/>
    <property type="match status" value="1"/>
</dbReference>
<evidence type="ECO:0000256" key="1">
    <source>
        <dbReference type="ARBA" id="ARBA00005495"/>
    </source>
</evidence>
<comment type="similarity">
    <text evidence="1">Belongs to the Gfa family.</text>
</comment>
<evidence type="ECO:0000259" key="5">
    <source>
        <dbReference type="PROSITE" id="PS51891"/>
    </source>
</evidence>
<dbReference type="Proteomes" id="UP000465221">
    <property type="component" value="Unassembled WGS sequence"/>
</dbReference>
<dbReference type="PANTHER" id="PTHR33337">
    <property type="entry name" value="GFA DOMAIN-CONTAINING PROTEIN"/>
    <property type="match status" value="1"/>
</dbReference>
<dbReference type="GO" id="GO:0016846">
    <property type="term" value="F:carbon-sulfur lyase activity"/>
    <property type="evidence" value="ECO:0007669"/>
    <property type="project" value="InterPro"/>
</dbReference>
<evidence type="ECO:0000313" key="7">
    <source>
        <dbReference type="Proteomes" id="UP000465221"/>
    </source>
</evidence>
<dbReference type="PROSITE" id="PS51891">
    <property type="entry name" value="CENP_V_GFA"/>
    <property type="match status" value="1"/>
</dbReference>
<feature type="domain" description="CENP-V/GFA" evidence="5">
    <location>
        <begin position="6"/>
        <end position="143"/>
    </location>
</feature>
<evidence type="ECO:0000256" key="4">
    <source>
        <dbReference type="ARBA" id="ARBA00023239"/>
    </source>
</evidence>
<keyword evidence="2" id="KW-0479">Metal-binding</keyword>
<dbReference type="InterPro" id="IPR006913">
    <property type="entry name" value="CENP-V/GFA"/>
</dbReference>
<dbReference type="EMBL" id="BLKC01000052">
    <property type="protein sequence ID" value="GFF43095.1"/>
    <property type="molecule type" value="Genomic_DNA"/>
</dbReference>
<protein>
    <recommendedName>
        <fullName evidence="5">CENP-V/GFA domain-containing protein</fullName>
    </recommendedName>
</protein>
<name>A0A8H3P2Q3_9EURO</name>
<keyword evidence="4" id="KW-0456">Lyase</keyword>
<reference evidence="6 7" key="1">
    <citation type="submission" date="2020-01" db="EMBL/GenBank/DDBJ databases">
        <title>Draft genome sequence of Aspergillus udagawae IFM 46972.</title>
        <authorList>
            <person name="Takahashi H."/>
            <person name="Yaguchi T."/>
        </authorList>
    </citation>
    <scope>NUCLEOTIDE SEQUENCE [LARGE SCALE GENOMIC DNA]</scope>
    <source>
        <strain evidence="6 7">IFM 46972</strain>
    </source>
</reference>
<organism evidence="6 7">
    <name type="scientific">Aspergillus udagawae</name>
    <dbReference type="NCBI Taxonomy" id="91492"/>
    <lineage>
        <taxon>Eukaryota</taxon>
        <taxon>Fungi</taxon>
        <taxon>Dikarya</taxon>
        <taxon>Ascomycota</taxon>
        <taxon>Pezizomycotina</taxon>
        <taxon>Eurotiomycetes</taxon>
        <taxon>Eurotiomycetidae</taxon>
        <taxon>Eurotiales</taxon>
        <taxon>Aspergillaceae</taxon>
        <taxon>Aspergillus</taxon>
        <taxon>Aspergillus subgen. Fumigati</taxon>
    </lineage>
</organism>
<evidence type="ECO:0000256" key="2">
    <source>
        <dbReference type="ARBA" id="ARBA00022723"/>
    </source>
</evidence>
<accession>A0A8H3P2Q3</accession>
<evidence type="ECO:0000313" key="6">
    <source>
        <dbReference type="EMBL" id="GFF43095.1"/>
    </source>
</evidence>
<dbReference type="GO" id="GO:0046872">
    <property type="term" value="F:metal ion binding"/>
    <property type="evidence" value="ECO:0007669"/>
    <property type="project" value="UniProtKB-KW"/>
</dbReference>
<proteinExistence type="inferred from homology"/>
<dbReference type="Pfam" id="PF04828">
    <property type="entry name" value="GFA"/>
    <property type="match status" value="1"/>
</dbReference>
<dbReference type="InterPro" id="IPR011057">
    <property type="entry name" value="Mss4-like_sf"/>
</dbReference>
<keyword evidence="3" id="KW-0862">Zinc</keyword>